<name>A0A1I3ZNJ2_9GAMM</name>
<evidence type="ECO:0000313" key="14">
    <source>
        <dbReference type="Proteomes" id="UP000198841"/>
    </source>
</evidence>
<evidence type="ECO:0000256" key="5">
    <source>
        <dbReference type="ARBA" id="ARBA00022475"/>
    </source>
</evidence>
<gene>
    <name evidence="13" type="ORF">SAMN05518863_107108</name>
</gene>
<dbReference type="EMBL" id="FOSD01000007">
    <property type="protein sequence ID" value="SFK45593.1"/>
    <property type="molecule type" value="Genomic_DNA"/>
</dbReference>
<feature type="transmembrane region" description="Helical" evidence="12">
    <location>
        <begin position="120"/>
        <end position="147"/>
    </location>
</feature>
<comment type="function">
    <text evidence="10">Part of the ABC transporter complex LsrABCD involved in autoinducer 2 (AI-2) import. Probably responsible for the translocation of the substrate across the membrane.</text>
</comment>
<feature type="transmembrane region" description="Helical" evidence="12">
    <location>
        <begin position="252"/>
        <end position="278"/>
    </location>
</feature>
<comment type="similarity">
    <text evidence="2">Belongs to the binding-protein-dependent transport system permease family. AraH/RbsC subfamily.</text>
</comment>
<feature type="transmembrane region" description="Helical" evidence="12">
    <location>
        <begin position="91"/>
        <end position="113"/>
    </location>
</feature>
<evidence type="ECO:0000256" key="4">
    <source>
        <dbReference type="ARBA" id="ARBA00022448"/>
    </source>
</evidence>
<keyword evidence="14" id="KW-1185">Reference proteome</keyword>
<evidence type="ECO:0000256" key="12">
    <source>
        <dbReference type="SAM" id="Phobius"/>
    </source>
</evidence>
<dbReference type="InterPro" id="IPR001851">
    <property type="entry name" value="ABC_transp_permease"/>
</dbReference>
<organism evidence="13 14">
    <name type="scientific">Candidatus Pantoea symbiotica</name>
    <dbReference type="NCBI Taxonomy" id="1884370"/>
    <lineage>
        <taxon>Bacteria</taxon>
        <taxon>Pseudomonadati</taxon>
        <taxon>Pseudomonadota</taxon>
        <taxon>Gammaproteobacteria</taxon>
        <taxon>Enterobacterales</taxon>
        <taxon>Erwiniaceae</taxon>
        <taxon>Pantoea</taxon>
    </lineage>
</organism>
<feature type="transmembrane region" description="Helical" evidence="12">
    <location>
        <begin position="211"/>
        <end position="232"/>
    </location>
</feature>
<reference evidence="13 14" key="1">
    <citation type="submission" date="2016-10" db="EMBL/GenBank/DDBJ databases">
        <authorList>
            <person name="Varghese N."/>
            <person name="Submissions S."/>
        </authorList>
    </citation>
    <scope>NUCLEOTIDE SEQUENCE [LARGE SCALE GENOMIC DNA]</scope>
    <source>
        <strain evidence="13 14">YR512</strain>
    </source>
</reference>
<evidence type="ECO:0000256" key="2">
    <source>
        <dbReference type="ARBA" id="ARBA00007942"/>
    </source>
</evidence>
<keyword evidence="7 12" id="KW-0812">Transmembrane</keyword>
<protein>
    <recommendedName>
        <fullName evidence="11">Autoinducer 2 import system permease protein LsrC</fullName>
    </recommendedName>
</protein>
<evidence type="ECO:0000256" key="6">
    <source>
        <dbReference type="ARBA" id="ARBA00022519"/>
    </source>
</evidence>
<evidence type="ECO:0000256" key="3">
    <source>
        <dbReference type="ARBA" id="ARBA00011262"/>
    </source>
</evidence>
<dbReference type="PANTHER" id="PTHR32196:SF29">
    <property type="entry name" value="AUTOINDUCER 2 IMPORT SYSTEM PERMEASE PROTEIN LSRC"/>
    <property type="match status" value="1"/>
</dbReference>
<evidence type="ECO:0000256" key="11">
    <source>
        <dbReference type="ARBA" id="ARBA00039382"/>
    </source>
</evidence>
<sequence>MTLWRKSPDLTLLSALWLLLVIGIVLVLPQMLAAWSITSILQFATLLSLVALGQSLVVMNGGGGIDLSVGGNVSLSAVIGMLTLNQGINPLWLPLICLITGTLAGAINGWLIARLRLWPLIVTLGSFYLFSGLALALTGGAAVAGVPAELTQWGRGAQFFIPLPFLTCVIPAFLIAWLILSKSAWGKWIYACGFNEHATRLVGIPVDRLRFLAYCLSGLMAGCAGFVSLSWLGSARPEIGVNLELESLTAALLGGVAIFGGRGSVIGVLAAALMLVTIKTCMLQLGLNSVWQLGVVGILLIIVLMAQRLFIYRR</sequence>
<evidence type="ECO:0000256" key="9">
    <source>
        <dbReference type="ARBA" id="ARBA00023136"/>
    </source>
</evidence>
<comment type="caution">
    <text evidence="13">The sequence shown here is derived from an EMBL/GenBank/DDBJ whole genome shotgun (WGS) entry which is preliminary data.</text>
</comment>
<feature type="transmembrane region" description="Helical" evidence="12">
    <location>
        <begin position="290"/>
        <end position="311"/>
    </location>
</feature>
<proteinExistence type="inferred from homology"/>
<accession>A0A1I3ZNJ2</accession>
<evidence type="ECO:0000256" key="10">
    <source>
        <dbReference type="ARBA" id="ARBA00025439"/>
    </source>
</evidence>
<feature type="transmembrane region" description="Helical" evidence="12">
    <location>
        <begin position="159"/>
        <end position="180"/>
    </location>
</feature>
<keyword evidence="5" id="KW-1003">Cell membrane</keyword>
<keyword evidence="6" id="KW-0997">Cell inner membrane</keyword>
<keyword evidence="8 12" id="KW-1133">Transmembrane helix</keyword>
<comment type="subcellular location">
    <subcellularLocation>
        <location evidence="1">Cell inner membrane</location>
        <topology evidence="1">Multi-pass membrane protein</topology>
    </subcellularLocation>
</comment>
<dbReference type="PANTHER" id="PTHR32196">
    <property type="entry name" value="ABC TRANSPORTER PERMEASE PROTEIN YPHD-RELATED-RELATED"/>
    <property type="match status" value="1"/>
</dbReference>
<evidence type="ECO:0000313" key="13">
    <source>
        <dbReference type="EMBL" id="SFK45593.1"/>
    </source>
</evidence>
<dbReference type="RefSeq" id="WP_008109517.1">
    <property type="nucleotide sequence ID" value="NZ_FOSD01000007.1"/>
</dbReference>
<dbReference type="CDD" id="cd06579">
    <property type="entry name" value="TM_PBP1_transp_AraH_like"/>
    <property type="match status" value="1"/>
</dbReference>
<keyword evidence="4" id="KW-0813">Transport</keyword>
<evidence type="ECO:0000256" key="8">
    <source>
        <dbReference type="ARBA" id="ARBA00022989"/>
    </source>
</evidence>
<evidence type="ECO:0000256" key="1">
    <source>
        <dbReference type="ARBA" id="ARBA00004429"/>
    </source>
</evidence>
<feature type="transmembrane region" description="Helical" evidence="12">
    <location>
        <begin position="39"/>
        <end position="58"/>
    </location>
</feature>
<dbReference type="Proteomes" id="UP000198841">
    <property type="component" value="Unassembled WGS sequence"/>
</dbReference>
<comment type="subunit">
    <text evidence="3">The complex is composed of two ATP-binding proteins (LsrA), two transmembrane proteins (LsrC and LsrD) and a solute-binding protein (LsrB).</text>
</comment>
<dbReference type="Pfam" id="PF02653">
    <property type="entry name" value="BPD_transp_2"/>
    <property type="match status" value="1"/>
</dbReference>
<evidence type="ECO:0000256" key="7">
    <source>
        <dbReference type="ARBA" id="ARBA00022692"/>
    </source>
</evidence>
<keyword evidence="9 12" id="KW-0472">Membrane</keyword>